<keyword evidence="4" id="KW-0548">Nucleotidyltransferase</keyword>
<dbReference type="PROSITE" id="PS50112">
    <property type="entry name" value="PAS"/>
    <property type="match status" value="1"/>
</dbReference>
<evidence type="ECO:0000313" key="5">
    <source>
        <dbReference type="Proteomes" id="UP001209701"/>
    </source>
</evidence>
<dbReference type="SMART" id="SM00267">
    <property type="entry name" value="GGDEF"/>
    <property type="match status" value="1"/>
</dbReference>
<reference evidence="4 5" key="1">
    <citation type="submission" date="2021-11" db="EMBL/GenBank/DDBJ databases">
        <authorList>
            <person name="Liang Q."/>
            <person name="Mou H."/>
            <person name="Liu Z."/>
        </authorList>
    </citation>
    <scope>NUCLEOTIDE SEQUENCE [LARGE SCALE GENOMIC DNA]</scope>
    <source>
        <strain evidence="4 5">CHU3</strain>
    </source>
</reference>
<dbReference type="NCBIfam" id="TIGR00254">
    <property type="entry name" value="GGDEF"/>
    <property type="match status" value="1"/>
</dbReference>
<proteinExistence type="predicted"/>
<keyword evidence="4" id="KW-0808">Transferase</keyword>
<dbReference type="Pfam" id="PF13185">
    <property type="entry name" value="GAF_2"/>
    <property type="match status" value="1"/>
</dbReference>
<dbReference type="InterPro" id="IPR000014">
    <property type="entry name" value="PAS"/>
</dbReference>
<dbReference type="Gene3D" id="3.30.450.20">
    <property type="entry name" value="PAS domain"/>
    <property type="match status" value="1"/>
</dbReference>
<dbReference type="InterPro" id="IPR029787">
    <property type="entry name" value="Nucleotide_cyclase"/>
</dbReference>
<organism evidence="4 5">
    <name type="scientific">Roseateles oligotrophus</name>
    <dbReference type="NCBI Taxonomy" id="1769250"/>
    <lineage>
        <taxon>Bacteria</taxon>
        <taxon>Pseudomonadati</taxon>
        <taxon>Pseudomonadota</taxon>
        <taxon>Betaproteobacteria</taxon>
        <taxon>Burkholderiales</taxon>
        <taxon>Sphaerotilaceae</taxon>
        <taxon>Roseateles</taxon>
    </lineage>
</organism>
<dbReference type="InterPro" id="IPR003018">
    <property type="entry name" value="GAF"/>
</dbReference>
<dbReference type="InterPro" id="IPR043128">
    <property type="entry name" value="Rev_trsase/Diguanyl_cyclase"/>
</dbReference>
<feature type="domain" description="PAS" evidence="1">
    <location>
        <begin position="16"/>
        <end position="62"/>
    </location>
</feature>
<dbReference type="InterPro" id="IPR035965">
    <property type="entry name" value="PAS-like_dom_sf"/>
</dbReference>
<dbReference type="SUPFAM" id="SSF55781">
    <property type="entry name" value="GAF domain-like"/>
    <property type="match status" value="1"/>
</dbReference>
<protein>
    <submittedName>
        <fullName evidence="4">Diguanylate cyclase</fullName>
        <ecNumber evidence="4">2.7.7.65</ecNumber>
    </submittedName>
</protein>
<dbReference type="SUPFAM" id="SSF55073">
    <property type="entry name" value="Nucleotide cyclase"/>
    <property type="match status" value="1"/>
</dbReference>
<gene>
    <name evidence="4" type="ORF">LNV07_14920</name>
</gene>
<dbReference type="InterPro" id="IPR013767">
    <property type="entry name" value="PAS_fold"/>
</dbReference>
<dbReference type="PANTHER" id="PTHR44757">
    <property type="entry name" value="DIGUANYLATE CYCLASE DGCP"/>
    <property type="match status" value="1"/>
</dbReference>
<dbReference type="InterPro" id="IPR029016">
    <property type="entry name" value="GAF-like_dom_sf"/>
</dbReference>
<dbReference type="InterPro" id="IPR052155">
    <property type="entry name" value="Biofilm_reg_signaling"/>
</dbReference>
<dbReference type="EMBL" id="JAJIRN010000006">
    <property type="protein sequence ID" value="MCV2369374.1"/>
    <property type="molecule type" value="Genomic_DNA"/>
</dbReference>
<evidence type="ECO:0000259" key="3">
    <source>
        <dbReference type="PROSITE" id="PS50887"/>
    </source>
</evidence>
<dbReference type="PANTHER" id="PTHR44757:SF2">
    <property type="entry name" value="BIOFILM ARCHITECTURE MAINTENANCE PROTEIN MBAA"/>
    <property type="match status" value="1"/>
</dbReference>
<dbReference type="Pfam" id="PF00990">
    <property type="entry name" value="GGDEF"/>
    <property type="match status" value="1"/>
</dbReference>
<dbReference type="InterPro" id="IPR000700">
    <property type="entry name" value="PAS-assoc_C"/>
</dbReference>
<dbReference type="RefSeq" id="WP_263571959.1">
    <property type="nucleotide sequence ID" value="NZ_JAJIRN010000006.1"/>
</dbReference>
<dbReference type="Pfam" id="PF00989">
    <property type="entry name" value="PAS"/>
    <property type="match status" value="1"/>
</dbReference>
<evidence type="ECO:0000259" key="1">
    <source>
        <dbReference type="PROSITE" id="PS50112"/>
    </source>
</evidence>
<evidence type="ECO:0000313" key="4">
    <source>
        <dbReference type="EMBL" id="MCV2369374.1"/>
    </source>
</evidence>
<feature type="domain" description="PAC" evidence="2">
    <location>
        <begin position="94"/>
        <end position="147"/>
    </location>
</feature>
<comment type="caution">
    <text evidence="4">The sequence shown here is derived from an EMBL/GenBank/DDBJ whole genome shotgun (WGS) entry which is preliminary data.</text>
</comment>
<dbReference type="Proteomes" id="UP001209701">
    <property type="component" value="Unassembled WGS sequence"/>
</dbReference>
<dbReference type="Gene3D" id="3.30.450.40">
    <property type="match status" value="1"/>
</dbReference>
<dbReference type="CDD" id="cd01949">
    <property type="entry name" value="GGDEF"/>
    <property type="match status" value="1"/>
</dbReference>
<accession>A0ABT2YH62</accession>
<keyword evidence="5" id="KW-1185">Reference proteome</keyword>
<dbReference type="CDD" id="cd00130">
    <property type="entry name" value="PAS"/>
    <property type="match status" value="1"/>
</dbReference>
<dbReference type="SUPFAM" id="SSF55785">
    <property type="entry name" value="PYP-like sensor domain (PAS domain)"/>
    <property type="match status" value="1"/>
</dbReference>
<dbReference type="PROSITE" id="PS50113">
    <property type="entry name" value="PAC"/>
    <property type="match status" value="1"/>
</dbReference>
<dbReference type="NCBIfam" id="TIGR00229">
    <property type="entry name" value="sensory_box"/>
    <property type="match status" value="1"/>
</dbReference>
<name>A0ABT2YH62_9BURK</name>
<sequence length="469" mass="51174">MDPYQVALHPNLPFDVDELNHHILQSVTDGIHVIDLKGTVLIENRASSLMLGWCGDCLVGKSGHAAIHHHHADGTEFPAHECPIYATLNDGIAREVDDDVFWRQDGSSFPVQYRTAALCNPDGVRYGVTVVFRDITERKRAGLMQQTLHGIANCAHDCESPAALYPQVHRMISALLSNDHFCIALFDEVNELLSFPYWVDARSSALAPVPLAQGGRVAEVIQQDRAILLNGVQMAGHVPHDWLGVPLRASKRVIGALVVKSEDPARPYTEADRDLLQFVSTQLATSIERTQKESQLRRMAQFDALTDLPNRSLFDDRLLAALQQAHRRSEHLALMFIDLDKFKPVNDKFGHATGDALLKMVADRLKTLLRTSDTVGRIGGDEFVAVLHPLAGAKDAGLVAEKIRQTLSEPFSLTGGLYLEISASIGVAIYTGAAAGGPNAIGPAELARIADAAMYRAKRSGGNAWIVAD</sequence>
<dbReference type="Gene3D" id="3.30.70.270">
    <property type="match status" value="1"/>
</dbReference>
<dbReference type="InterPro" id="IPR000160">
    <property type="entry name" value="GGDEF_dom"/>
</dbReference>
<feature type="domain" description="GGDEF" evidence="3">
    <location>
        <begin position="330"/>
        <end position="469"/>
    </location>
</feature>
<dbReference type="PROSITE" id="PS50887">
    <property type="entry name" value="GGDEF"/>
    <property type="match status" value="1"/>
</dbReference>
<evidence type="ECO:0000259" key="2">
    <source>
        <dbReference type="PROSITE" id="PS50113"/>
    </source>
</evidence>
<dbReference type="GO" id="GO:0052621">
    <property type="term" value="F:diguanylate cyclase activity"/>
    <property type="evidence" value="ECO:0007669"/>
    <property type="project" value="UniProtKB-EC"/>
</dbReference>
<dbReference type="SMART" id="SM00065">
    <property type="entry name" value="GAF"/>
    <property type="match status" value="1"/>
</dbReference>
<dbReference type="EC" id="2.7.7.65" evidence="4"/>